<feature type="transmembrane region" description="Helical" evidence="1">
    <location>
        <begin position="119"/>
        <end position="146"/>
    </location>
</feature>
<keyword evidence="1" id="KW-0812">Transmembrane</keyword>
<keyword evidence="1" id="KW-0472">Membrane</keyword>
<dbReference type="InParanoid" id="A0A0H2RC14"/>
<evidence type="ECO:0000313" key="3">
    <source>
        <dbReference type="Proteomes" id="UP000053477"/>
    </source>
</evidence>
<name>A0A0H2RC14_9AGAM</name>
<dbReference type="STRING" id="27342.A0A0H2RC14"/>
<accession>A0A0H2RC14</accession>
<proteinExistence type="predicted"/>
<organism evidence="2 3">
    <name type="scientific">Schizopora paradoxa</name>
    <dbReference type="NCBI Taxonomy" id="27342"/>
    <lineage>
        <taxon>Eukaryota</taxon>
        <taxon>Fungi</taxon>
        <taxon>Dikarya</taxon>
        <taxon>Basidiomycota</taxon>
        <taxon>Agaricomycotina</taxon>
        <taxon>Agaricomycetes</taxon>
        <taxon>Hymenochaetales</taxon>
        <taxon>Schizoporaceae</taxon>
        <taxon>Schizopora</taxon>
    </lineage>
</organism>
<evidence type="ECO:0000256" key="1">
    <source>
        <dbReference type="SAM" id="Phobius"/>
    </source>
</evidence>
<dbReference type="Proteomes" id="UP000053477">
    <property type="component" value="Unassembled WGS sequence"/>
</dbReference>
<feature type="transmembrane region" description="Helical" evidence="1">
    <location>
        <begin position="52"/>
        <end position="71"/>
    </location>
</feature>
<sequence>MSQDLAAMRSPLSAVFLLHIAVEIPIAIQGLWSPAALPFLELNNTTLVMLKLYAALSLGSCVLALLCHSLAEFLPGKRAAAIGLTVYHCVASTILFQAPRFIPFSLGDLAESFKITPELVWGTIHGVLSLGFVFWWQSTVGLTAAVRKTQ</sequence>
<reference evidence="2 3" key="1">
    <citation type="submission" date="2015-04" db="EMBL/GenBank/DDBJ databases">
        <title>Complete genome sequence of Schizopora paradoxa KUC8140, a cosmopolitan wood degrader in East Asia.</title>
        <authorList>
            <consortium name="DOE Joint Genome Institute"/>
            <person name="Min B."/>
            <person name="Park H."/>
            <person name="Jang Y."/>
            <person name="Kim J.-J."/>
            <person name="Kim K.H."/>
            <person name="Pangilinan J."/>
            <person name="Lipzen A."/>
            <person name="Riley R."/>
            <person name="Grigoriev I.V."/>
            <person name="Spatafora J.W."/>
            <person name="Choi I.-G."/>
        </authorList>
    </citation>
    <scope>NUCLEOTIDE SEQUENCE [LARGE SCALE GENOMIC DNA]</scope>
    <source>
        <strain evidence="2 3">KUC8140</strain>
    </source>
</reference>
<protein>
    <submittedName>
        <fullName evidence="2">Uncharacterized protein</fullName>
    </submittedName>
</protein>
<keyword evidence="1" id="KW-1133">Transmembrane helix</keyword>
<feature type="transmembrane region" description="Helical" evidence="1">
    <location>
        <begin position="78"/>
        <end position="99"/>
    </location>
</feature>
<keyword evidence="3" id="KW-1185">Reference proteome</keyword>
<feature type="transmembrane region" description="Helical" evidence="1">
    <location>
        <begin position="12"/>
        <end position="32"/>
    </location>
</feature>
<evidence type="ECO:0000313" key="2">
    <source>
        <dbReference type="EMBL" id="KLO09012.1"/>
    </source>
</evidence>
<gene>
    <name evidence="2" type="ORF">SCHPADRAFT_943973</name>
</gene>
<dbReference type="EMBL" id="KQ086069">
    <property type="protein sequence ID" value="KLO09012.1"/>
    <property type="molecule type" value="Genomic_DNA"/>
</dbReference>
<dbReference type="OrthoDB" id="2550823at2759"/>
<dbReference type="AlphaFoldDB" id="A0A0H2RC14"/>